<dbReference type="GO" id="GO:0016787">
    <property type="term" value="F:hydrolase activity"/>
    <property type="evidence" value="ECO:0007669"/>
    <property type="project" value="UniProtKB-KW"/>
</dbReference>
<evidence type="ECO:0000256" key="2">
    <source>
        <dbReference type="ARBA" id="ARBA00022801"/>
    </source>
</evidence>
<dbReference type="InterPro" id="IPR003593">
    <property type="entry name" value="AAA+_ATPase"/>
</dbReference>
<evidence type="ECO:0000256" key="4">
    <source>
        <dbReference type="ARBA" id="ARBA00022840"/>
    </source>
</evidence>
<evidence type="ECO:0000259" key="6">
    <source>
        <dbReference type="PROSITE" id="PS51194"/>
    </source>
</evidence>
<feature type="domain" description="Helicase ATP-binding" evidence="5">
    <location>
        <begin position="11"/>
        <end position="168"/>
    </location>
</feature>
<reference evidence="7 8" key="1">
    <citation type="submission" date="2019-10" db="EMBL/GenBank/DDBJ databases">
        <title>Sequencing and Assembly of Multiple Reported Metal-Biooxidizing Members of the Extremely Thermoacidophilic Archaeal Family Sulfolobaceae.</title>
        <authorList>
            <person name="Counts J.A."/>
            <person name="Kelly R.M."/>
        </authorList>
    </citation>
    <scope>NUCLEOTIDE SEQUENCE [LARGE SCALE GENOMIC DNA]</scope>
    <source>
        <strain evidence="7 8">DSM 6482</strain>
    </source>
</reference>
<dbReference type="InterPro" id="IPR001650">
    <property type="entry name" value="Helicase_C-like"/>
</dbReference>
<evidence type="ECO:0000256" key="1">
    <source>
        <dbReference type="ARBA" id="ARBA00022741"/>
    </source>
</evidence>
<proteinExistence type="predicted"/>
<dbReference type="PANTHER" id="PTHR47961">
    <property type="entry name" value="DNA POLYMERASE THETA, PUTATIVE (AFU_ORTHOLOGUE AFUA_1G05260)-RELATED"/>
    <property type="match status" value="1"/>
</dbReference>
<dbReference type="GO" id="GO:0140097">
    <property type="term" value="F:catalytic activity, acting on DNA"/>
    <property type="evidence" value="ECO:0007669"/>
    <property type="project" value="UniProtKB-ARBA"/>
</dbReference>
<evidence type="ECO:0000259" key="5">
    <source>
        <dbReference type="PROSITE" id="PS51192"/>
    </source>
</evidence>
<feature type="domain" description="Helicase C-terminal" evidence="6">
    <location>
        <begin position="210"/>
        <end position="371"/>
    </location>
</feature>
<dbReference type="SMART" id="SM00487">
    <property type="entry name" value="DEXDc"/>
    <property type="match status" value="1"/>
</dbReference>
<sequence length="668" mass="75795">MKDLLSLFYEEYSPSSSENYLIVAPTGSGKTHLAKSLLLSRDKIVVYVSPLKALSREVYFDIKDKRKGVFYADSEAYENDLRNFSGEVLLATYEKFDSAIRHRYKWLSEVNMVIIDEIHNVEGDRGIPIESIVAWAKSNSVSTVSLSATLPNLKEYSSWLKAKVIEVKKRAVPLHECVAYPYVLRCFDNGFDAELDVPNLNNSKLGVLIGVLSYVTGVLNKNCLVFVKSRASTEQLKSTLLKFGIKAEAYHSGLKFDVKKKVMDDFKEGKVNVLISTTALGQGVNLPVYSTIFYDTVLPVVDDKGNFTGWRDLDPMEFRQIAGRAGRPSFDKEGMAVIVTDTLTKAEKFWEKFFLSKVKDSSKKGKTENLILGIISWKKQAIEEEISQILNESLKFREESRKVHEYIEKLLTMNLIVKENDKFELSQLGVAVSLSYIDVDSIRGLDLEGKEDIAVTIANSPDVLSSLRGCKEGEKLLREWTSGNSIDNICAKLSAKDVEEVISNARWISFAYFRVLKALNNPRYVDVLRFYVSVKNGVPYQYRKIVELGIDRGTAMEMVTKSNCVDDVDVCIMMGSPSFKGMMINKGYTDLCKKLYSNDPVVFDMMRCIELYRGKVVKKSEILRKFGSDTYEELLRRGYITELGKEMSEIHEIRRNDKKDEQREGKEG</sequence>
<accession>A0A6A9QMG1</accession>
<dbReference type="RefSeq" id="WP_156016493.1">
    <property type="nucleotide sequence ID" value="NZ_WGGD01000005.1"/>
</dbReference>
<evidence type="ECO:0000313" key="8">
    <source>
        <dbReference type="Proteomes" id="UP000470772"/>
    </source>
</evidence>
<gene>
    <name evidence="7" type="ORF">GC250_05465</name>
</gene>
<dbReference type="Gene3D" id="3.40.50.300">
    <property type="entry name" value="P-loop containing nucleotide triphosphate hydrolases"/>
    <property type="match status" value="2"/>
</dbReference>
<dbReference type="Proteomes" id="UP000470772">
    <property type="component" value="Unassembled WGS sequence"/>
</dbReference>
<evidence type="ECO:0000313" key="7">
    <source>
        <dbReference type="EMBL" id="MUN28898.1"/>
    </source>
</evidence>
<dbReference type="SUPFAM" id="SSF52540">
    <property type="entry name" value="P-loop containing nucleoside triphosphate hydrolases"/>
    <property type="match status" value="1"/>
</dbReference>
<dbReference type="SMART" id="SM00382">
    <property type="entry name" value="AAA"/>
    <property type="match status" value="1"/>
</dbReference>
<dbReference type="InterPro" id="IPR050474">
    <property type="entry name" value="Hel308_SKI2-like"/>
</dbReference>
<dbReference type="Pfam" id="PF00271">
    <property type="entry name" value="Helicase_C"/>
    <property type="match status" value="1"/>
</dbReference>
<keyword evidence="8" id="KW-1185">Reference proteome</keyword>
<protein>
    <submittedName>
        <fullName evidence="7">DEAD/DEAH box helicase</fullName>
    </submittedName>
</protein>
<dbReference type="PROSITE" id="PS51192">
    <property type="entry name" value="HELICASE_ATP_BIND_1"/>
    <property type="match status" value="1"/>
</dbReference>
<keyword evidence="2" id="KW-0378">Hydrolase</keyword>
<dbReference type="PANTHER" id="PTHR47961:SF6">
    <property type="entry name" value="DNA-DIRECTED DNA POLYMERASE"/>
    <property type="match status" value="1"/>
</dbReference>
<dbReference type="Gene3D" id="1.10.3380.30">
    <property type="match status" value="1"/>
</dbReference>
<dbReference type="PROSITE" id="PS51194">
    <property type="entry name" value="HELICASE_CTER"/>
    <property type="match status" value="1"/>
</dbReference>
<dbReference type="SMART" id="SM00490">
    <property type="entry name" value="HELICc"/>
    <property type="match status" value="1"/>
</dbReference>
<dbReference type="GO" id="GO:0005524">
    <property type="term" value="F:ATP binding"/>
    <property type="evidence" value="ECO:0007669"/>
    <property type="project" value="UniProtKB-KW"/>
</dbReference>
<dbReference type="EMBL" id="WGGD01000005">
    <property type="protein sequence ID" value="MUN28898.1"/>
    <property type="molecule type" value="Genomic_DNA"/>
</dbReference>
<organism evidence="7 8">
    <name type="scientific">Sulfuracidifex metallicus DSM 6482 = JCM 9184</name>
    <dbReference type="NCBI Taxonomy" id="523847"/>
    <lineage>
        <taxon>Archaea</taxon>
        <taxon>Thermoproteota</taxon>
        <taxon>Thermoprotei</taxon>
        <taxon>Sulfolobales</taxon>
        <taxon>Sulfolobaceae</taxon>
        <taxon>Sulfuracidifex</taxon>
    </lineage>
</organism>
<comment type="caution">
    <text evidence="7">The sequence shown here is derived from an EMBL/GenBank/DDBJ whole genome shotgun (WGS) entry which is preliminary data.</text>
</comment>
<dbReference type="GO" id="GO:0003676">
    <property type="term" value="F:nucleic acid binding"/>
    <property type="evidence" value="ECO:0007669"/>
    <property type="project" value="InterPro"/>
</dbReference>
<name>A0A6A9QMG1_SULME</name>
<dbReference type="InterPro" id="IPR011545">
    <property type="entry name" value="DEAD/DEAH_box_helicase_dom"/>
</dbReference>
<evidence type="ECO:0000256" key="3">
    <source>
        <dbReference type="ARBA" id="ARBA00022806"/>
    </source>
</evidence>
<keyword evidence="3 7" id="KW-0347">Helicase</keyword>
<dbReference type="InterPro" id="IPR027417">
    <property type="entry name" value="P-loop_NTPase"/>
</dbReference>
<dbReference type="AlphaFoldDB" id="A0A6A9QMG1"/>
<dbReference type="Pfam" id="PF00270">
    <property type="entry name" value="DEAD"/>
    <property type="match status" value="1"/>
</dbReference>
<keyword evidence="1" id="KW-0547">Nucleotide-binding</keyword>
<dbReference type="InterPro" id="IPR014001">
    <property type="entry name" value="Helicase_ATP-bd"/>
</dbReference>
<keyword evidence="4" id="KW-0067">ATP-binding</keyword>
<dbReference type="GO" id="GO:0004386">
    <property type="term" value="F:helicase activity"/>
    <property type="evidence" value="ECO:0007669"/>
    <property type="project" value="UniProtKB-KW"/>
</dbReference>